<gene>
    <name evidence="1" type="ORF">UFOPK3954_02022</name>
</gene>
<reference evidence="1" key="1">
    <citation type="submission" date="2020-05" db="EMBL/GenBank/DDBJ databases">
        <authorList>
            <person name="Chiriac C."/>
            <person name="Salcher M."/>
            <person name="Ghai R."/>
            <person name="Kavagutti S V."/>
        </authorList>
    </citation>
    <scope>NUCLEOTIDE SEQUENCE</scope>
</reference>
<protein>
    <submittedName>
        <fullName evidence="1">Unannotated protein</fullName>
    </submittedName>
</protein>
<proteinExistence type="predicted"/>
<dbReference type="AlphaFoldDB" id="A0A6J7PIX4"/>
<evidence type="ECO:0000313" key="1">
    <source>
        <dbReference type="EMBL" id="CAB5005540.1"/>
    </source>
</evidence>
<accession>A0A6J7PIX4</accession>
<sequence>MVEDAFVGPGRSMVELVDDDHVEVARIQVIKVRPVQALDRREHMVEMLWTFSAKPLFSKVRIKENLLERVVALFEDLPPVSQEQQSGRTKLGLQRPIVERCHHGLAGARSRDEKIPVMPKAS</sequence>
<dbReference type="EMBL" id="CAFBON010000267">
    <property type="protein sequence ID" value="CAB5005540.1"/>
    <property type="molecule type" value="Genomic_DNA"/>
</dbReference>
<organism evidence="1">
    <name type="scientific">freshwater metagenome</name>
    <dbReference type="NCBI Taxonomy" id="449393"/>
    <lineage>
        <taxon>unclassified sequences</taxon>
        <taxon>metagenomes</taxon>
        <taxon>ecological metagenomes</taxon>
    </lineage>
</organism>
<name>A0A6J7PIX4_9ZZZZ</name>